<organism evidence="6 8">
    <name type="scientific">Flavobacterium hydatis</name>
    <name type="common">Cytophaga aquatilis</name>
    <dbReference type="NCBI Taxonomy" id="991"/>
    <lineage>
        <taxon>Bacteria</taxon>
        <taxon>Pseudomonadati</taxon>
        <taxon>Bacteroidota</taxon>
        <taxon>Flavobacteriia</taxon>
        <taxon>Flavobacteriales</taxon>
        <taxon>Flavobacteriaceae</taxon>
        <taxon>Flavobacterium</taxon>
    </lineage>
</organism>
<keyword evidence="4" id="KW-0732">Signal</keyword>
<evidence type="ECO:0000256" key="4">
    <source>
        <dbReference type="SAM" id="SignalP"/>
    </source>
</evidence>
<dbReference type="SUPFAM" id="SSF49464">
    <property type="entry name" value="Carboxypeptidase regulatory domain-like"/>
    <property type="match status" value="1"/>
</dbReference>
<feature type="signal peptide" evidence="4">
    <location>
        <begin position="1"/>
        <end position="21"/>
    </location>
</feature>
<feature type="chain" id="PRO_5001802969" description="Outer membrane protein beta-barrel domain-containing protein" evidence="4">
    <location>
        <begin position="22"/>
        <end position="798"/>
    </location>
</feature>
<keyword evidence="2" id="KW-0472">Membrane</keyword>
<dbReference type="OrthoDB" id="8764943at2"/>
<dbReference type="PANTHER" id="PTHR40980">
    <property type="entry name" value="PLUG DOMAIN-CONTAINING PROTEIN"/>
    <property type="match status" value="1"/>
</dbReference>
<accession>A0A086AJU0</accession>
<dbReference type="InterPro" id="IPR036942">
    <property type="entry name" value="Beta-barrel_TonB_sf"/>
</dbReference>
<evidence type="ECO:0000259" key="5">
    <source>
        <dbReference type="Pfam" id="PF14905"/>
    </source>
</evidence>
<gene>
    <name evidence="7" type="ORF">B0A62_02495</name>
    <name evidence="6" type="ORF">IW20_09320</name>
</gene>
<sequence length="798" mass="91052">MFKITRILITALLFYSSFLFAQVQVRGKVIDIKKNPVEFAEVLLIDKDSTAIKSEMTNGNGDFLLFVAVGDYLLQIKQMGTVLWKKKIKIIDSIDFGSIQIIEKNEQLNEVVIKTQKKVMVRKVDRLVFNIENSISAIGGDAIDALKVTPGIRVQNNAIAMIGKSAMAVMIDDRLLQLSGEDLINFLKSIPSDNIKSIEVISTPPAKYDAQGNSGILNIKLKKVLKDSWNTTLRSTYLQQTYPTGSLGGNFSYKKDKLNLLFDVNYRKGSALDKEDLTFFYPTETWNSINKNKPSFTFFNASLNVNYKLTNKTDIGVQYLGGLGKLKKSNSNITTINEAVSSNYLYDINTIDDDTKKNNNSSINIYSTTNIDSLGKKFSIDLDYFNFKEDKDKTFNSYNNNPLQSSSLIGNNLSNQDITNYSAKIDFDMPYRFADLSFGSKISFTNNNSDASFYNLTSGDPILDPLQNNIFNYKENTQALYILASKKLGKKWESKFGLRMEATQTTGTSEILNQTNKNNYTKFFPSAYLSYQLNEKNVFNLSYSRRVGRPSYWEMNPFRWYDNSNLYSEGNPFLQPSFTNNFQISHSYNNILNSSIYASKVENGFGQLSTFEEIDGQKIQKFLRLNYYDQTDLGLDVSITYNFLSWWNCFADLTGYYSETNTKSIYVEPKFSGWGANFTTTNTFTLNKNKTFFAELSYIYFYPSISGIYTIKEYSSFDFGIKILSLNKKLQISANVYDVFSSNRPQYTYVTNGIKQISKNYYDERYLRISLKYSFGNSDISVNSRDLGNQDEKNRAGK</sequence>
<evidence type="ECO:0000256" key="1">
    <source>
        <dbReference type="ARBA" id="ARBA00004442"/>
    </source>
</evidence>
<keyword evidence="9" id="KW-1185">Reference proteome</keyword>
<dbReference type="STRING" id="991.IW20_09320"/>
<dbReference type="Pfam" id="PF14905">
    <property type="entry name" value="OMP_b-brl_3"/>
    <property type="match status" value="1"/>
</dbReference>
<comment type="subcellular location">
    <subcellularLocation>
        <location evidence="1">Cell outer membrane</location>
    </subcellularLocation>
</comment>
<dbReference type="eggNOG" id="COG1629">
    <property type="taxonomic scope" value="Bacteria"/>
</dbReference>
<evidence type="ECO:0000256" key="3">
    <source>
        <dbReference type="ARBA" id="ARBA00023237"/>
    </source>
</evidence>
<comment type="caution">
    <text evidence="6">The sequence shown here is derived from an EMBL/GenBank/DDBJ whole genome shotgun (WGS) entry which is preliminary data.</text>
</comment>
<dbReference type="InterPro" id="IPR008969">
    <property type="entry name" value="CarboxyPept-like_regulatory"/>
</dbReference>
<reference evidence="6 8" key="1">
    <citation type="submission" date="2014-07" db="EMBL/GenBank/DDBJ databases">
        <title>Genome of Flavobacterium hydatis DSM 2063.</title>
        <authorList>
            <person name="Pipes S.E."/>
            <person name="Stropko S.J."/>
            <person name="Newman J.D."/>
        </authorList>
    </citation>
    <scope>NUCLEOTIDE SEQUENCE [LARGE SCALE GENOMIC DNA]</scope>
    <source>
        <strain evidence="6 8">DSM 2063</strain>
    </source>
</reference>
<evidence type="ECO:0000313" key="8">
    <source>
        <dbReference type="Proteomes" id="UP000028712"/>
    </source>
</evidence>
<dbReference type="Proteomes" id="UP000028712">
    <property type="component" value="Unassembled WGS sequence"/>
</dbReference>
<evidence type="ECO:0000313" key="6">
    <source>
        <dbReference type="EMBL" id="KFF16954.1"/>
    </source>
</evidence>
<dbReference type="Proteomes" id="UP000198424">
    <property type="component" value="Unassembled WGS sequence"/>
</dbReference>
<dbReference type="Gene3D" id="2.40.170.20">
    <property type="entry name" value="TonB-dependent receptor, beta-barrel domain"/>
    <property type="match status" value="1"/>
</dbReference>
<evidence type="ECO:0000256" key="2">
    <source>
        <dbReference type="ARBA" id="ARBA00023136"/>
    </source>
</evidence>
<dbReference type="GO" id="GO:0009279">
    <property type="term" value="C:cell outer membrane"/>
    <property type="evidence" value="ECO:0007669"/>
    <property type="project" value="UniProtKB-SubCell"/>
</dbReference>
<keyword evidence="3" id="KW-0998">Cell outer membrane</keyword>
<dbReference type="RefSeq" id="WP_035621136.1">
    <property type="nucleotide sequence ID" value="NZ_JBEWQG010000007.1"/>
</dbReference>
<proteinExistence type="predicted"/>
<reference evidence="7 9" key="2">
    <citation type="submission" date="2016-11" db="EMBL/GenBank/DDBJ databases">
        <title>Whole genomes of Flavobacteriaceae.</title>
        <authorList>
            <person name="Stine C."/>
            <person name="Li C."/>
            <person name="Tadesse D."/>
        </authorList>
    </citation>
    <scope>NUCLEOTIDE SEQUENCE [LARGE SCALE GENOMIC DNA]</scope>
    <source>
        <strain evidence="7 9">ATCC 29551</strain>
    </source>
</reference>
<dbReference type="InterPro" id="IPR041700">
    <property type="entry name" value="OMP_b-brl_3"/>
</dbReference>
<dbReference type="EMBL" id="MUGY01000002">
    <property type="protein sequence ID" value="OXA97747.1"/>
    <property type="molecule type" value="Genomic_DNA"/>
</dbReference>
<evidence type="ECO:0000313" key="9">
    <source>
        <dbReference type="Proteomes" id="UP000198424"/>
    </source>
</evidence>
<name>A0A086AJU0_FLAHY</name>
<dbReference type="AlphaFoldDB" id="A0A086AJU0"/>
<dbReference type="EMBL" id="JPRM01000012">
    <property type="protein sequence ID" value="KFF16954.1"/>
    <property type="molecule type" value="Genomic_DNA"/>
</dbReference>
<dbReference type="SUPFAM" id="SSF56935">
    <property type="entry name" value="Porins"/>
    <property type="match status" value="1"/>
</dbReference>
<dbReference type="PANTHER" id="PTHR40980:SF4">
    <property type="entry name" value="TONB-DEPENDENT RECEPTOR-LIKE BETA-BARREL DOMAIN-CONTAINING PROTEIN"/>
    <property type="match status" value="1"/>
</dbReference>
<feature type="domain" description="Outer membrane protein beta-barrel" evidence="5">
    <location>
        <begin position="370"/>
        <end position="773"/>
    </location>
</feature>
<protein>
    <recommendedName>
        <fullName evidence="5">Outer membrane protein beta-barrel domain-containing protein</fullName>
    </recommendedName>
</protein>
<evidence type="ECO:0000313" key="7">
    <source>
        <dbReference type="EMBL" id="OXA97747.1"/>
    </source>
</evidence>